<evidence type="ECO:0000256" key="4">
    <source>
        <dbReference type="ARBA" id="ARBA00022801"/>
    </source>
</evidence>
<dbReference type="InterPro" id="IPR001131">
    <property type="entry name" value="Peptidase_M24B_aminopep-P_CS"/>
</dbReference>
<dbReference type="Pfam" id="PF00557">
    <property type="entry name" value="Peptidase_M24"/>
    <property type="match status" value="1"/>
</dbReference>
<evidence type="ECO:0000256" key="3">
    <source>
        <dbReference type="ARBA" id="ARBA00022723"/>
    </source>
</evidence>
<dbReference type="Pfam" id="PF01321">
    <property type="entry name" value="Creatinase_N"/>
    <property type="match status" value="1"/>
</dbReference>
<feature type="domain" description="Peptidase M24 C-terminal" evidence="9">
    <location>
        <begin position="537"/>
        <end position="597"/>
    </location>
</feature>
<keyword evidence="5" id="KW-0464">Manganese</keyword>
<dbReference type="InterPro" id="IPR036005">
    <property type="entry name" value="Creatinase/aminopeptidase-like"/>
</dbReference>
<dbReference type="PROSITE" id="PS00491">
    <property type="entry name" value="PROLINE_PEPTIDASE"/>
    <property type="match status" value="1"/>
</dbReference>
<dbReference type="InterPro" id="IPR000587">
    <property type="entry name" value="Creatinase_N"/>
</dbReference>
<feature type="domain" description="Peptidase M24" evidence="7">
    <location>
        <begin position="309"/>
        <end position="524"/>
    </location>
</feature>
<keyword evidence="11" id="KW-1185">Reference proteome</keyword>
<comment type="caution">
    <text evidence="10">The sequence shown here is derived from an EMBL/GenBank/DDBJ whole genome shotgun (WGS) entry which is preliminary data.</text>
</comment>
<comment type="similarity">
    <text evidence="2 6">Belongs to the peptidase M24B family.</text>
</comment>
<dbReference type="GeneID" id="63784047"/>
<dbReference type="Gene3D" id="3.90.230.10">
    <property type="entry name" value="Creatinase/methionine aminopeptidase superfamily"/>
    <property type="match status" value="1"/>
</dbReference>
<dbReference type="OMA" id="EPGMILS"/>
<dbReference type="InterPro" id="IPR000994">
    <property type="entry name" value="Pept_M24"/>
</dbReference>
<dbReference type="OrthoDB" id="9995434at2759"/>
<dbReference type="Gene3D" id="3.40.350.10">
    <property type="entry name" value="Creatinase/prolidase N-terminal domain"/>
    <property type="match status" value="2"/>
</dbReference>
<evidence type="ECO:0000259" key="9">
    <source>
        <dbReference type="Pfam" id="PF16188"/>
    </source>
</evidence>
<dbReference type="STRING" id="56484.A0A1Y2FVG8"/>
<evidence type="ECO:0000256" key="5">
    <source>
        <dbReference type="ARBA" id="ARBA00023211"/>
    </source>
</evidence>
<gene>
    <name evidence="10" type="ORF">BCR37DRAFT_342743</name>
</gene>
<comment type="cofactor">
    <cofactor evidence="1">
        <name>Mn(2+)</name>
        <dbReference type="ChEBI" id="CHEBI:29035"/>
    </cofactor>
</comment>
<evidence type="ECO:0000256" key="2">
    <source>
        <dbReference type="ARBA" id="ARBA00008766"/>
    </source>
</evidence>
<dbReference type="EMBL" id="MCFI01000001">
    <property type="protein sequence ID" value="ORY88000.1"/>
    <property type="molecule type" value="Genomic_DNA"/>
</dbReference>
<organism evidence="10 11">
    <name type="scientific">Protomyces lactucae-debilis</name>
    <dbReference type="NCBI Taxonomy" id="2754530"/>
    <lineage>
        <taxon>Eukaryota</taxon>
        <taxon>Fungi</taxon>
        <taxon>Dikarya</taxon>
        <taxon>Ascomycota</taxon>
        <taxon>Taphrinomycotina</taxon>
        <taxon>Taphrinomycetes</taxon>
        <taxon>Taphrinales</taxon>
        <taxon>Protomycetaceae</taxon>
        <taxon>Protomyces</taxon>
    </lineage>
</organism>
<dbReference type="InterPro" id="IPR029149">
    <property type="entry name" value="Creatin/AminoP/Spt16_N"/>
</dbReference>
<dbReference type="Pfam" id="PF16188">
    <property type="entry name" value="Peptidase_M24_C"/>
    <property type="match status" value="1"/>
</dbReference>
<dbReference type="GO" id="GO:0046872">
    <property type="term" value="F:metal ion binding"/>
    <property type="evidence" value="ECO:0007669"/>
    <property type="project" value="UniProtKB-KW"/>
</dbReference>
<evidence type="ECO:0000256" key="1">
    <source>
        <dbReference type="ARBA" id="ARBA00001936"/>
    </source>
</evidence>
<dbReference type="PANTHER" id="PTHR43763:SF6">
    <property type="entry name" value="XAA-PRO AMINOPEPTIDASE 1"/>
    <property type="match status" value="1"/>
</dbReference>
<dbReference type="CDD" id="cd01085">
    <property type="entry name" value="APP"/>
    <property type="match status" value="1"/>
</dbReference>
<dbReference type="FunFam" id="3.90.230.10:FF:000007">
    <property type="entry name" value="Xaa-Pro aminopeptidase P"/>
    <property type="match status" value="1"/>
</dbReference>
<dbReference type="InterPro" id="IPR033740">
    <property type="entry name" value="Pept_M24B"/>
</dbReference>
<proteinExistence type="inferred from homology"/>
<dbReference type="AlphaFoldDB" id="A0A1Y2FVG8"/>
<evidence type="ECO:0000259" key="8">
    <source>
        <dbReference type="Pfam" id="PF01321"/>
    </source>
</evidence>
<dbReference type="Pfam" id="PF16189">
    <property type="entry name" value="Creatinase_N_2"/>
    <property type="match status" value="1"/>
</dbReference>
<dbReference type="GO" id="GO:0070006">
    <property type="term" value="F:metalloaminopeptidase activity"/>
    <property type="evidence" value="ECO:0007669"/>
    <property type="project" value="InterPro"/>
</dbReference>
<evidence type="ECO:0000256" key="6">
    <source>
        <dbReference type="RuleBase" id="RU000590"/>
    </source>
</evidence>
<keyword evidence="3 6" id="KW-0479">Metal-binding</keyword>
<evidence type="ECO:0000259" key="7">
    <source>
        <dbReference type="Pfam" id="PF00557"/>
    </source>
</evidence>
<name>A0A1Y2FVG8_PROLT</name>
<evidence type="ECO:0000313" key="10">
    <source>
        <dbReference type="EMBL" id="ORY88000.1"/>
    </source>
</evidence>
<feature type="domain" description="Creatinase N-terminal" evidence="8">
    <location>
        <begin position="8"/>
        <end position="142"/>
    </location>
</feature>
<sequence length="597" mass="65495">MPVDTSSRLSLLRKRMTQHGLSHYVIPSEDAHASEYTAACDERRAYISGFDGSAGLAIVGTKEAFLFTDGRYFNQAAHQLDRNWTLMKQGMPEVSTWQDFLIKNAGPNVRVGIDASVIPYKEALQLKSALTAKSADLVGFEGNLVDEVWEGRDSPLANPITIHPTALAGASVSDKLAALRSTLKKAGALAFVLSSVDEVAWLFNLRGSDVPFNPVFFSYAIVTMHDSSLFLRAEQTTDTVRQALPQETVIKPYAEILAACGALGKLDGKVLISARGSWALATAIGNHVDTIRSPVADAKSIKNKTELQGMRQCHVRDGAALAEYLQELEVMAQSNASIDEVDAASILENKRRKRDHFVGLSFPTISSTGANGAVIHYKPEKDSCSVIDWTKIYLCDSGAQYKDGTTDITRTWHYGTPTAFERRAFTLVLKGHIAIATAVFPRGTTGYTLDTLARQYLWANGLDYFHGTSHGVGSYLNVHEAPLGIGTRITFDDLAFSPGNVISNEPGFYKDGAFGIRIENIIACETKETAHNFGDREYLGFDTISFAPLCRNLIDASLLSVQERAWIDEYHAQVLNCLGPEVQEQTRDWLKRECAPL</sequence>
<keyword evidence="4" id="KW-0378">Hydrolase</keyword>
<accession>A0A1Y2FVG8</accession>
<dbReference type="SUPFAM" id="SSF55920">
    <property type="entry name" value="Creatinase/aminopeptidase"/>
    <property type="match status" value="1"/>
</dbReference>
<protein>
    <submittedName>
        <fullName evidence="10">Peptidase M24, structural domain-containing protein</fullName>
    </submittedName>
</protein>
<dbReference type="InterPro" id="IPR050422">
    <property type="entry name" value="X-Pro_aminopeptidase_P"/>
</dbReference>
<dbReference type="SUPFAM" id="SSF53092">
    <property type="entry name" value="Creatinase/prolidase N-terminal domain"/>
    <property type="match status" value="1"/>
</dbReference>
<dbReference type="Proteomes" id="UP000193685">
    <property type="component" value="Unassembled WGS sequence"/>
</dbReference>
<evidence type="ECO:0000313" key="11">
    <source>
        <dbReference type="Proteomes" id="UP000193685"/>
    </source>
</evidence>
<reference evidence="10 11" key="1">
    <citation type="submission" date="2016-07" db="EMBL/GenBank/DDBJ databases">
        <title>Pervasive Adenine N6-methylation of Active Genes in Fungi.</title>
        <authorList>
            <consortium name="DOE Joint Genome Institute"/>
            <person name="Mondo S.J."/>
            <person name="Dannebaum R.O."/>
            <person name="Kuo R.C."/>
            <person name="Labutti K."/>
            <person name="Haridas S."/>
            <person name="Kuo A."/>
            <person name="Salamov A."/>
            <person name="Ahrendt S.R."/>
            <person name="Lipzen A."/>
            <person name="Sullivan W."/>
            <person name="Andreopoulos W.B."/>
            <person name="Clum A."/>
            <person name="Lindquist E."/>
            <person name="Daum C."/>
            <person name="Ramamoorthy G.K."/>
            <person name="Gryganskyi A."/>
            <person name="Culley D."/>
            <person name="Magnuson J.K."/>
            <person name="James T.Y."/>
            <person name="O'Malley M.A."/>
            <person name="Stajich J.E."/>
            <person name="Spatafora J.W."/>
            <person name="Visel A."/>
            <person name="Grigoriev I.V."/>
        </authorList>
    </citation>
    <scope>NUCLEOTIDE SEQUENCE [LARGE SCALE GENOMIC DNA]</scope>
    <source>
        <strain evidence="10 11">12-1054</strain>
    </source>
</reference>
<dbReference type="RefSeq" id="XP_040728495.1">
    <property type="nucleotide sequence ID" value="XM_040867448.1"/>
</dbReference>
<dbReference type="InterPro" id="IPR032416">
    <property type="entry name" value="Peptidase_M24_C"/>
</dbReference>
<dbReference type="GO" id="GO:0005737">
    <property type="term" value="C:cytoplasm"/>
    <property type="evidence" value="ECO:0007669"/>
    <property type="project" value="UniProtKB-ARBA"/>
</dbReference>
<dbReference type="FunFam" id="3.40.350.10:FF:000003">
    <property type="entry name" value="Xaa-pro aminopeptidase P"/>
    <property type="match status" value="1"/>
</dbReference>
<dbReference type="PANTHER" id="PTHR43763">
    <property type="entry name" value="XAA-PRO AMINOPEPTIDASE 1"/>
    <property type="match status" value="1"/>
</dbReference>